<gene>
    <name evidence="3" type="ORF">QBC34DRAFT_89420</name>
</gene>
<feature type="region of interest" description="Disordered" evidence="1">
    <location>
        <begin position="164"/>
        <end position="185"/>
    </location>
</feature>
<dbReference type="AlphaFoldDB" id="A0AAV9GLJ2"/>
<evidence type="ECO:0000256" key="1">
    <source>
        <dbReference type="SAM" id="MobiDB-lite"/>
    </source>
</evidence>
<name>A0AAV9GLJ2_9PEZI</name>
<dbReference type="Proteomes" id="UP001321760">
    <property type="component" value="Unassembled WGS sequence"/>
</dbReference>
<evidence type="ECO:0000313" key="4">
    <source>
        <dbReference type="Proteomes" id="UP001321760"/>
    </source>
</evidence>
<sequence length="294" mass="31233">MLVWRKEHPCISNSYQPPPFKKPDLYLGNQLSPITNVPDAVQRRCTSMVHSGNRLLELLSRLSGHHIQSYHIPSLVGSLFFSHLEDLSPYTPAKPPAASGALLGIWTSGSEMAAQREDTSCPAGYFHYTCNFNGHSYAGCCRVDACKQNPVGCPLAAQPRISTTKTSTSLESSSSLSSSPAPTTLETPTFLSSAGATFPAATAVSSADGNSNHGILIPLGGLIALVVIPAVVAVAGAILAWQRWCKRRDSKAEDGAIAAPDLPAMYQAPKSTPVPLPDHQEGTFHSFLPQGISD</sequence>
<feature type="region of interest" description="Disordered" evidence="1">
    <location>
        <begin position="268"/>
        <end position="294"/>
    </location>
</feature>
<evidence type="ECO:0000256" key="2">
    <source>
        <dbReference type="SAM" id="Phobius"/>
    </source>
</evidence>
<keyword evidence="2" id="KW-1133">Transmembrane helix</keyword>
<keyword evidence="2" id="KW-0812">Transmembrane</keyword>
<dbReference type="EMBL" id="MU865937">
    <property type="protein sequence ID" value="KAK4449395.1"/>
    <property type="molecule type" value="Genomic_DNA"/>
</dbReference>
<organism evidence="3 4">
    <name type="scientific">Podospora aff. communis PSN243</name>
    <dbReference type="NCBI Taxonomy" id="3040156"/>
    <lineage>
        <taxon>Eukaryota</taxon>
        <taxon>Fungi</taxon>
        <taxon>Dikarya</taxon>
        <taxon>Ascomycota</taxon>
        <taxon>Pezizomycotina</taxon>
        <taxon>Sordariomycetes</taxon>
        <taxon>Sordariomycetidae</taxon>
        <taxon>Sordariales</taxon>
        <taxon>Podosporaceae</taxon>
        <taxon>Podospora</taxon>
    </lineage>
</organism>
<reference evidence="3" key="1">
    <citation type="journal article" date="2023" name="Mol. Phylogenet. Evol.">
        <title>Genome-scale phylogeny and comparative genomics of the fungal order Sordariales.</title>
        <authorList>
            <person name="Hensen N."/>
            <person name="Bonometti L."/>
            <person name="Westerberg I."/>
            <person name="Brannstrom I.O."/>
            <person name="Guillou S."/>
            <person name="Cros-Aarteil S."/>
            <person name="Calhoun S."/>
            <person name="Haridas S."/>
            <person name="Kuo A."/>
            <person name="Mondo S."/>
            <person name="Pangilinan J."/>
            <person name="Riley R."/>
            <person name="LaButti K."/>
            <person name="Andreopoulos B."/>
            <person name="Lipzen A."/>
            <person name="Chen C."/>
            <person name="Yan M."/>
            <person name="Daum C."/>
            <person name="Ng V."/>
            <person name="Clum A."/>
            <person name="Steindorff A."/>
            <person name="Ohm R.A."/>
            <person name="Martin F."/>
            <person name="Silar P."/>
            <person name="Natvig D.O."/>
            <person name="Lalanne C."/>
            <person name="Gautier V."/>
            <person name="Ament-Velasquez S.L."/>
            <person name="Kruys A."/>
            <person name="Hutchinson M.I."/>
            <person name="Powell A.J."/>
            <person name="Barry K."/>
            <person name="Miller A.N."/>
            <person name="Grigoriev I.V."/>
            <person name="Debuchy R."/>
            <person name="Gladieux P."/>
            <person name="Hiltunen Thoren M."/>
            <person name="Johannesson H."/>
        </authorList>
    </citation>
    <scope>NUCLEOTIDE SEQUENCE</scope>
    <source>
        <strain evidence="3">PSN243</strain>
    </source>
</reference>
<keyword evidence="4" id="KW-1185">Reference proteome</keyword>
<comment type="caution">
    <text evidence="3">The sequence shown here is derived from an EMBL/GenBank/DDBJ whole genome shotgun (WGS) entry which is preliminary data.</text>
</comment>
<keyword evidence="2" id="KW-0472">Membrane</keyword>
<reference evidence="3" key="2">
    <citation type="submission" date="2023-05" db="EMBL/GenBank/DDBJ databases">
        <authorList>
            <consortium name="Lawrence Berkeley National Laboratory"/>
            <person name="Steindorff A."/>
            <person name="Hensen N."/>
            <person name="Bonometti L."/>
            <person name="Westerberg I."/>
            <person name="Brannstrom I.O."/>
            <person name="Guillou S."/>
            <person name="Cros-Aarteil S."/>
            <person name="Calhoun S."/>
            <person name="Haridas S."/>
            <person name="Kuo A."/>
            <person name="Mondo S."/>
            <person name="Pangilinan J."/>
            <person name="Riley R."/>
            <person name="Labutti K."/>
            <person name="Andreopoulos B."/>
            <person name="Lipzen A."/>
            <person name="Chen C."/>
            <person name="Yanf M."/>
            <person name="Daum C."/>
            <person name="Ng V."/>
            <person name="Clum A."/>
            <person name="Ohm R."/>
            <person name="Martin F."/>
            <person name="Silar P."/>
            <person name="Natvig D."/>
            <person name="Lalanne C."/>
            <person name="Gautier V."/>
            <person name="Ament-Velasquez S.L."/>
            <person name="Kruys A."/>
            <person name="Hutchinson M.I."/>
            <person name="Powell A.J."/>
            <person name="Barry K."/>
            <person name="Miller A.N."/>
            <person name="Grigoriev I.V."/>
            <person name="Debuchy R."/>
            <person name="Gladieux P."/>
            <person name="Thoren M.H."/>
            <person name="Johannesson H."/>
        </authorList>
    </citation>
    <scope>NUCLEOTIDE SEQUENCE</scope>
    <source>
        <strain evidence="3">PSN243</strain>
    </source>
</reference>
<accession>A0AAV9GLJ2</accession>
<evidence type="ECO:0000313" key="3">
    <source>
        <dbReference type="EMBL" id="KAK4449395.1"/>
    </source>
</evidence>
<proteinExistence type="predicted"/>
<feature type="transmembrane region" description="Helical" evidence="2">
    <location>
        <begin position="215"/>
        <end position="241"/>
    </location>
</feature>
<protein>
    <submittedName>
        <fullName evidence="3">Uncharacterized protein</fullName>
    </submittedName>
</protein>